<feature type="transmembrane region" description="Helical" evidence="1">
    <location>
        <begin position="64"/>
        <end position="84"/>
    </location>
</feature>
<keyword evidence="3" id="KW-1185">Reference proteome</keyword>
<keyword evidence="1" id="KW-0472">Membrane</keyword>
<dbReference type="Proteomes" id="UP000289738">
    <property type="component" value="Chromosome A04"/>
</dbReference>
<accession>A0A445DBW6</accession>
<evidence type="ECO:0000313" key="3">
    <source>
        <dbReference type="Proteomes" id="UP000289738"/>
    </source>
</evidence>
<dbReference type="EMBL" id="SDMP01000004">
    <property type="protein sequence ID" value="RYR60680.1"/>
    <property type="molecule type" value="Genomic_DNA"/>
</dbReference>
<name>A0A445DBW6_ARAHY</name>
<evidence type="ECO:0000256" key="1">
    <source>
        <dbReference type="SAM" id="Phobius"/>
    </source>
</evidence>
<evidence type="ECO:0000313" key="2">
    <source>
        <dbReference type="EMBL" id="RYR60680.1"/>
    </source>
</evidence>
<proteinExistence type="predicted"/>
<sequence>MITKTKGKKGSSSTAHIPLFNSNNVSSNFLDTDNSVLSLLQFLSMAFCCGSTIYSSWIKRDFQMLTFVTFVYFVLFMSYFWSWVYQRLPPSSEEHPKNHRRLNFVMWVLESVIMLNETTHYAGAADFERSRLLLSR</sequence>
<organism evidence="2 3">
    <name type="scientific">Arachis hypogaea</name>
    <name type="common">Peanut</name>
    <dbReference type="NCBI Taxonomy" id="3818"/>
    <lineage>
        <taxon>Eukaryota</taxon>
        <taxon>Viridiplantae</taxon>
        <taxon>Streptophyta</taxon>
        <taxon>Embryophyta</taxon>
        <taxon>Tracheophyta</taxon>
        <taxon>Spermatophyta</taxon>
        <taxon>Magnoliopsida</taxon>
        <taxon>eudicotyledons</taxon>
        <taxon>Gunneridae</taxon>
        <taxon>Pentapetalae</taxon>
        <taxon>rosids</taxon>
        <taxon>fabids</taxon>
        <taxon>Fabales</taxon>
        <taxon>Fabaceae</taxon>
        <taxon>Papilionoideae</taxon>
        <taxon>50 kb inversion clade</taxon>
        <taxon>dalbergioids sensu lato</taxon>
        <taxon>Dalbergieae</taxon>
        <taxon>Pterocarpus clade</taxon>
        <taxon>Arachis</taxon>
    </lineage>
</organism>
<feature type="transmembrane region" description="Helical" evidence="1">
    <location>
        <begin position="36"/>
        <end position="57"/>
    </location>
</feature>
<dbReference type="AlphaFoldDB" id="A0A445DBW6"/>
<keyword evidence="1" id="KW-1133">Transmembrane helix</keyword>
<comment type="caution">
    <text evidence="2">The sequence shown here is derived from an EMBL/GenBank/DDBJ whole genome shotgun (WGS) entry which is preliminary data.</text>
</comment>
<reference evidence="2 3" key="1">
    <citation type="submission" date="2019-01" db="EMBL/GenBank/DDBJ databases">
        <title>Sequencing of cultivated peanut Arachis hypogaea provides insights into genome evolution and oil improvement.</title>
        <authorList>
            <person name="Chen X."/>
        </authorList>
    </citation>
    <scope>NUCLEOTIDE SEQUENCE [LARGE SCALE GENOMIC DNA]</scope>
    <source>
        <strain evidence="3">cv. Fuhuasheng</strain>
        <tissue evidence="2">Leaves</tissue>
    </source>
</reference>
<gene>
    <name evidence="2" type="ORF">Ahy_A04g017735</name>
</gene>
<keyword evidence="1" id="KW-0812">Transmembrane</keyword>
<protein>
    <submittedName>
        <fullName evidence="2">Uncharacterized protein</fullName>
    </submittedName>
</protein>